<protein>
    <submittedName>
        <fullName evidence="1">Uncharacterized protein</fullName>
    </submittedName>
</protein>
<proteinExistence type="predicted"/>
<dbReference type="RefSeq" id="WP_012477898.1">
    <property type="nucleotide sequence ID" value="NC_010922.1"/>
</dbReference>
<geneLocation type="plasmid" evidence="1">
    <name>pNL3.2</name>
</geneLocation>
<name>Q0QVZ3_NEILA</name>
<sequence>MKYHVSAWLPAAETGGSPIIQEFHFDDESEAKAFYDKWEDDPDRREFSIAYHSQFGYPYSYYEDDEGNQFYWDGSPMHDDEGNQLYPNGNPFYNGVRQVRQMEFPVACVKSSNSCHCYSSQATVLKEIDKKTCIDYVDNGMPFNPYKDEQREIQIDTAEQQSLKKQVLVMDAAK</sequence>
<reference evidence="1" key="1">
    <citation type="submission" date="2005-09" db="EMBL/GenBank/DDBJ databases">
        <authorList>
            <person name="van Passel M.W.J."/>
            <person name="van der Ende A."/>
            <person name="Bart A."/>
        </authorList>
    </citation>
    <scope>NUCLEOTIDE SEQUENCE</scope>
    <source>
        <strain evidence="1">3207487</strain>
        <plasmid evidence="1">pNL3.2</plasmid>
    </source>
</reference>
<reference evidence="1" key="2">
    <citation type="journal article" date="2006" name="Infect. Immun.">
        <title>Plasmid diversity in neisseriae.</title>
        <authorList>
            <person name="van Passel M.W."/>
            <person name="van der Ende A."/>
            <person name="Bart A."/>
        </authorList>
    </citation>
    <scope>NUCLEOTIDE SEQUENCE</scope>
    <source>
        <strain evidence="1">3207487</strain>
        <plasmid evidence="1">pNL3.2</plasmid>
    </source>
</reference>
<evidence type="ECO:0000313" key="1">
    <source>
        <dbReference type="EMBL" id="ABB71603.1"/>
    </source>
</evidence>
<dbReference type="AlphaFoldDB" id="Q0QVZ3"/>
<accession>Q0QVZ3</accession>
<keyword evidence="1" id="KW-0614">Plasmid</keyword>
<dbReference type="EMBL" id="DQ227327">
    <property type="protein sequence ID" value="ABB71603.1"/>
    <property type="molecule type" value="Genomic_DNA"/>
</dbReference>
<organism evidence="1">
    <name type="scientific">Neisseria lactamica</name>
    <dbReference type="NCBI Taxonomy" id="486"/>
    <lineage>
        <taxon>Bacteria</taxon>
        <taxon>Pseudomonadati</taxon>
        <taxon>Pseudomonadota</taxon>
        <taxon>Betaproteobacteria</taxon>
        <taxon>Neisseriales</taxon>
        <taxon>Neisseriaceae</taxon>
        <taxon>Neisseria</taxon>
    </lineage>
</organism>